<comment type="caution">
    <text evidence="5">The sequence shown here is derived from an EMBL/GenBank/DDBJ whole genome shotgun (WGS) entry which is preliminary data.</text>
</comment>
<dbReference type="SUPFAM" id="SSF52540">
    <property type="entry name" value="P-loop containing nucleoside triphosphate hydrolases"/>
    <property type="match status" value="1"/>
</dbReference>
<dbReference type="Pfam" id="PF00005">
    <property type="entry name" value="ABC_tran"/>
    <property type="match status" value="1"/>
</dbReference>
<dbReference type="Proteomes" id="UP000015453">
    <property type="component" value="Unassembled WGS sequence"/>
</dbReference>
<keyword evidence="2" id="KW-0813">Transport</keyword>
<feature type="non-terminal residue" evidence="5">
    <location>
        <position position="253"/>
    </location>
</feature>
<accession>S8CKC0</accession>
<dbReference type="PANTHER" id="PTHR48042:SF12">
    <property type="entry name" value="ABC TRANSPORTER G FAMILY MEMBER 3"/>
    <property type="match status" value="1"/>
</dbReference>
<sequence length="253" mass="27962">MQEIQSQLDHYRSSSSSSATSPTTTTGRIPSNFFYLRKPGNFRQPISFEDSPDWDDGEEEEEVRPASSSPPPQAKIRGASVVWRDLAVTISGKRKYSDRVIKSSNGYALPGTMTVIMGPAKSGKSTLLRTLAGQLPASARVYGEVFFNGVNSCLPYGAFGYVERETLVIESLTVREYLHYSALLQLHRRKGVVAVDDAIFSMSLGDCADKLIGGGCCYTRGLPSGERRRVAIARELIMRPHILFIDEPLYQLD</sequence>
<evidence type="ECO:0000256" key="3">
    <source>
        <dbReference type="SAM" id="MobiDB-lite"/>
    </source>
</evidence>
<organism evidence="5 6">
    <name type="scientific">Genlisea aurea</name>
    <dbReference type="NCBI Taxonomy" id="192259"/>
    <lineage>
        <taxon>Eukaryota</taxon>
        <taxon>Viridiplantae</taxon>
        <taxon>Streptophyta</taxon>
        <taxon>Embryophyta</taxon>
        <taxon>Tracheophyta</taxon>
        <taxon>Spermatophyta</taxon>
        <taxon>Magnoliopsida</taxon>
        <taxon>eudicotyledons</taxon>
        <taxon>Gunneridae</taxon>
        <taxon>Pentapetalae</taxon>
        <taxon>asterids</taxon>
        <taxon>lamiids</taxon>
        <taxon>Lamiales</taxon>
        <taxon>Lentibulariaceae</taxon>
        <taxon>Genlisea</taxon>
    </lineage>
</organism>
<feature type="compositionally biased region" description="Low complexity" evidence="3">
    <location>
        <begin position="13"/>
        <end position="26"/>
    </location>
</feature>
<feature type="region of interest" description="Disordered" evidence="3">
    <location>
        <begin position="1"/>
        <end position="75"/>
    </location>
</feature>
<dbReference type="AlphaFoldDB" id="S8CKC0"/>
<dbReference type="InterPro" id="IPR003439">
    <property type="entry name" value="ABC_transporter-like_ATP-bd"/>
</dbReference>
<comment type="similarity">
    <text evidence="1">Belongs to the ABC transporter superfamily. ABCG family. Eye pigment precursor importer (TC 3.A.1.204) subfamily.</text>
</comment>
<evidence type="ECO:0000313" key="6">
    <source>
        <dbReference type="Proteomes" id="UP000015453"/>
    </source>
</evidence>
<name>S8CKC0_9LAMI</name>
<proteinExistence type="inferred from homology"/>
<evidence type="ECO:0000256" key="2">
    <source>
        <dbReference type="ARBA" id="ARBA00022448"/>
    </source>
</evidence>
<dbReference type="InterPro" id="IPR052215">
    <property type="entry name" value="Plant_ABCG"/>
</dbReference>
<reference evidence="5 6" key="1">
    <citation type="journal article" date="2013" name="BMC Genomics">
        <title>The miniature genome of a carnivorous plant Genlisea aurea contains a low number of genes and short non-coding sequences.</title>
        <authorList>
            <person name="Leushkin E.V."/>
            <person name="Sutormin R.A."/>
            <person name="Nabieva E.R."/>
            <person name="Penin A.A."/>
            <person name="Kondrashov A.S."/>
            <person name="Logacheva M.D."/>
        </authorList>
    </citation>
    <scope>NUCLEOTIDE SEQUENCE [LARGE SCALE GENOMIC DNA]</scope>
</reference>
<protein>
    <recommendedName>
        <fullName evidence="4">ABC transporter domain-containing protein</fullName>
    </recommendedName>
</protein>
<dbReference type="PANTHER" id="PTHR48042">
    <property type="entry name" value="ABC TRANSPORTER G FAMILY MEMBER 11"/>
    <property type="match status" value="1"/>
</dbReference>
<dbReference type="GO" id="GO:0016887">
    <property type="term" value="F:ATP hydrolysis activity"/>
    <property type="evidence" value="ECO:0007669"/>
    <property type="project" value="InterPro"/>
</dbReference>
<dbReference type="InterPro" id="IPR027417">
    <property type="entry name" value="P-loop_NTPase"/>
</dbReference>
<gene>
    <name evidence="5" type="ORF">M569_07144</name>
</gene>
<dbReference type="GO" id="GO:0005524">
    <property type="term" value="F:ATP binding"/>
    <property type="evidence" value="ECO:0007669"/>
    <property type="project" value="InterPro"/>
</dbReference>
<dbReference type="Gene3D" id="3.40.50.300">
    <property type="entry name" value="P-loop containing nucleotide triphosphate hydrolases"/>
    <property type="match status" value="1"/>
</dbReference>
<evidence type="ECO:0000259" key="4">
    <source>
        <dbReference type="Pfam" id="PF00005"/>
    </source>
</evidence>
<keyword evidence="6" id="KW-1185">Reference proteome</keyword>
<feature type="compositionally biased region" description="Acidic residues" evidence="3">
    <location>
        <begin position="50"/>
        <end position="62"/>
    </location>
</feature>
<evidence type="ECO:0000313" key="5">
    <source>
        <dbReference type="EMBL" id="EPS67634.1"/>
    </source>
</evidence>
<dbReference type="EMBL" id="AUSU01003011">
    <property type="protein sequence ID" value="EPS67634.1"/>
    <property type="molecule type" value="Genomic_DNA"/>
</dbReference>
<evidence type="ECO:0000256" key="1">
    <source>
        <dbReference type="ARBA" id="ARBA00005814"/>
    </source>
</evidence>
<feature type="domain" description="ABC transporter" evidence="4">
    <location>
        <begin position="109"/>
        <end position="249"/>
    </location>
</feature>
<dbReference type="OrthoDB" id="66620at2759"/>